<dbReference type="AlphaFoldDB" id="A0A0D2C6K4"/>
<name>A0A0D2C6K4_9EURO</name>
<dbReference type="Proteomes" id="UP000053342">
    <property type="component" value="Unassembled WGS sequence"/>
</dbReference>
<protein>
    <submittedName>
        <fullName evidence="1">Uncharacterized protein</fullName>
    </submittedName>
</protein>
<accession>A0A0D2C6K4</accession>
<proteinExistence type="predicted"/>
<dbReference type="GeneID" id="27355884"/>
<evidence type="ECO:0000313" key="2">
    <source>
        <dbReference type="Proteomes" id="UP000053342"/>
    </source>
</evidence>
<dbReference type="EMBL" id="KN847334">
    <property type="protein sequence ID" value="KIW45417.1"/>
    <property type="molecule type" value="Genomic_DNA"/>
</dbReference>
<dbReference type="HOGENOM" id="CLU_2073160_0_0_1"/>
<dbReference type="VEuPathDB" id="FungiDB:PV06_03810"/>
<sequence length="118" mass="13519">MIRRKAMARARGKEKALYLDDTDQKQHPWYAARHTAQLPVAFRLGIGWAIHVRDFDAAATTHHCRIVTRLGAWWVFAKMAEMSLKVRETTDRSKQEVPTLAFKDMRLTHSAAMAQCPA</sequence>
<evidence type="ECO:0000313" key="1">
    <source>
        <dbReference type="EMBL" id="KIW45417.1"/>
    </source>
</evidence>
<gene>
    <name evidence="1" type="ORF">PV06_03810</name>
</gene>
<keyword evidence="2" id="KW-1185">Reference proteome</keyword>
<reference evidence="1 2" key="1">
    <citation type="submission" date="2015-01" db="EMBL/GenBank/DDBJ databases">
        <title>The Genome Sequence of Exophiala oligosperma CBS72588.</title>
        <authorList>
            <consortium name="The Broad Institute Genomics Platform"/>
            <person name="Cuomo C."/>
            <person name="de Hoog S."/>
            <person name="Gorbushina A."/>
            <person name="Stielow B."/>
            <person name="Teixiera M."/>
            <person name="Abouelleil A."/>
            <person name="Chapman S.B."/>
            <person name="Priest M."/>
            <person name="Young S.K."/>
            <person name="Wortman J."/>
            <person name="Nusbaum C."/>
            <person name="Birren B."/>
        </authorList>
    </citation>
    <scope>NUCLEOTIDE SEQUENCE [LARGE SCALE GENOMIC DNA]</scope>
    <source>
        <strain evidence="1 2">CBS 72588</strain>
    </source>
</reference>
<dbReference type="RefSeq" id="XP_016265633.1">
    <property type="nucleotide sequence ID" value="XM_016404628.1"/>
</dbReference>
<organism evidence="1 2">
    <name type="scientific">Exophiala oligosperma</name>
    <dbReference type="NCBI Taxonomy" id="215243"/>
    <lineage>
        <taxon>Eukaryota</taxon>
        <taxon>Fungi</taxon>
        <taxon>Dikarya</taxon>
        <taxon>Ascomycota</taxon>
        <taxon>Pezizomycotina</taxon>
        <taxon>Eurotiomycetes</taxon>
        <taxon>Chaetothyriomycetidae</taxon>
        <taxon>Chaetothyriales</taxon>
        <taxon>Herpotrichiellaceae</taxon>
        <taxon>Exophiala</taxon>
    </lineage>
</organism>